<evidence type="ECO:0000256" key="5">
    <source>
        <dbReference type="ARBA" id="ARBA00022597"/>
    </source>
</evidence>
<dbReference type="PANTHER" id="PTHR10791">
    <property type="entry name" value="RAG1-ACTIVATING PROTEIN 1"/>
    <property type="match status" value="1"/>
</dbReference>
<keyword evidence="4" id="KW-1003">Cell membrane</keyword>
<dbReference type="Pfam" id="PF03083">
    <property type="entry name" value="MtN3_slv"/>
    <property type="match status" value="1"/>
</dbReference>
<keyword evidence="9 10" id="KW-0472">Membrane</keyword>
<evidence type="ECO:0000313" key="11">
    <source>
        <dbReference type="EMBL" id="KAF2069411.1"/>
    </source>
</evidence>
<feature type="transmembrane region" description="Helical" evidence="10">
    <location>
        <begin position="208"/>
        <end position="233"/>
    </location>
</feature>
<gene>
    <name evidence="11" type="ORF">CYY_009268</name>
</gene>
<comment type="subcellular location">
    <subcellularLocation>
        <location evidence="1">Cell membrane</location>
        <topology evidence="1">Multi-pass membrane protein</topology>
    </subcellularLocation>
</comment>
<evidence type="ECO:0000256" key="8">
    <source>
        <dbReference type="ARBA" id="ARBA00022989"/>
    </source>
</evidence>
<evidence type="ECO:0000256" key="9">
    <source>
        <dbReference type="ARBA" id="ARBA00023136"/>
    </source>
</evidence>
<feature type="transmembrane region" description="Helical" evidence="10">
    <location>
        <begin position="109"/>
        <end position="130"/>
    </location>
</feature>
<dbReference type="Proteomes" id="UP000695562">
    <property type="component" value="Unassembled WGS sequence"/>
</dbReference>
<protein>
    <submittedName>
        <fullName evidence="11">Uncharacterized protein</fullName>
    </submittedName>
</protein>
<name>A0A8J4PN35_9MYCE</name>
<dbReference type="InterPro" id="IPR047664">
    <property type="entry name" value="SWEET"/>
</dbReference>
<dbReference type="OrthoDB" id="409725at2759"/>
<evidence type="ECO:0000256" key="1">
    <source>
        <dbReference type="ARBA" id="ARBA00004651"/>
    </source>
</evidence>
<keyword evidence="6 10" id="KW-0812">Transmembrane</keyword>
<evidence type="ECO:0000256" key="3">
    <source>
        <dbReference type="ARBA" id="ARBA00022448"/>
    </source>
</evidence>
<comment type="caution">
    <text evidence="11">The sequence shown here is derived from an EMBL/GenBank/DDBJ whole genome shotgun (WGS) entry which is preliminary data.</text>
</comment>
<evidence type="ECO:0000256" key="10">
    <source>
        <dbReference type="SAM" id="Phobius"/>
    </source>
</evidence>
<keyword evidence="8 10" id="KW-1133">Transmembrane helix</keyword>
<organism evidence="11 12">
    <name type="scientific">Polysphondylium violaceum</name>
    <dbReference type="NCBI Taxonomy" id="133409"/>
    <lineage>
        <taxon>Eukaryota</taxon>
        <taxon>Amoebozoa</taxon>
        <taxon>Evosea</taxon>
        <taxon>Eumycetozoa</taxon>
        <taxon>Dictyostelia</taxon>
        <taxon>Dictyosteliales</taxon>
        <taxon>Dictyosteliaceae</taxon>
        <taxon>Polysphondylium</taxon>
    </lineage>
</organism>
<dbReference type="GO" id="GO:0005886">
    <property type="term" value="C:plasma membrane"/>
    <property type="evidence" value="ECO:0007669"/>
    <property type="project" value="UniProtKB-SubCell"/>
</dbReference>
<dbReference type="GO" id="GO:0051119">
    <property type="term" value="F:sugar transmembrane transporter activity"/>
    <property type="evidence" value="ECO:0007669"/>
    <property type="project" value="InterPro"/>
</dbReference>
<dbReference type="EMBL" id="AJWJ01000667">
    <property type="protein sequence ID" value="KAF2069411.1"/>
    <property type="molecule type" value="Genomic_DNA"/>
</dbReference>
<sequence>MNQVDYLSFKGNSNALVSLTFYNVFTFCMILSPLPFIFKIIKEKDVGDFCIYPYFVMMIRCFIVSLYFLGIEDIRAWNSIVNLFGVLASIALVILYYKYSRESGVRKRIVFSSVAIFTLMVSFVIIYFLVIYNTNEYHYDIHDQLSGAGIFAIIVDAGMVIAPTPFMYSMYRNTKARSIEWHLFLFTTSIGLMGLSSFIFYFCWGLGVYFFYSGLVFMSITFIQITLYLAIVYSKKHQNGNKNNTEKEPNEKIKHGLSNIVISV</sequence>
<dbReference type="AlphaFoldDB" id="A0A8J4PN35"/>
<evidence type="ECO:0000256" key="7">
    <source>
        <dbReference type="ARBA" id="ARBA00022737"/>
    </source>
</evidence>
<dbReference type="InterPro" id="IPR004316">
    <property type="entry name" value="SWEET_rpt"/>
</dbReference>
<proteinExistence type="inferred from homology"/>
<keyword evidence="3" id="KW-0813">Transport</keyword>
<feature type="transmembrane region" description="Helical" evidence="10">
    <location>
        <begin position="20"/>
        <end position="38"/>
    </location>
</feature>
<dbReference type="PANTHER" id="PTHR10791:SF30">
    <property type="entry name" value="SUGAR TRANSPORTER SWEET1"/>
    <property type="match status" value="1"/>
</dbReference>
<feature type="transmembrane region" description="Helical" evidence="10">
    <location>
        <begin position="150"/>
        <end position="171"/>
    </location>
</feature>
<reference evidence="11" key="1">
    <citation type="submission" date="2020-01" db="EMBL/GenBank/DDBJ databases">
        <title>Development of genomics and gene disruption for Polysphondylium violaceum indicates a role for the polyketide synthase stlB in stalk morphogenesis.</title>
        <authorList>
            <person name="Narita B."/>
            <person name="Kawabe Y."/>
            <person name="Kin K."/>
            <person name="Saito T."/>
            <person name="Gibbs R."/>
            <person name="Kuspa A."/>
            <person name="Muzny D."/>
            <person name="Queller D."/>
            <person name="Richards S."/>
            <person name="Strassman J."/>
            <person name="Sucgang R."/>
            <person name="Worley K."/>
            <person name="Schaap P."/>
        </authorList>
    </citation>
    <scope>NUCLEOTIDE SEQUENCE</scope>
    <source>
        <strain evidence="11">QSvi11</strain>
    </source>
</reference>
<feature type="transmembrane region" description="Helical" evidence="10">
    <location>
        <begin position="183"/>
        <end position="202"/>
    </location>
</feature>
<accession>A0A8J4PN35</accession>
<evidence type="ECO:0000256" key="6">
    <source>
        <dbReference type="ARBA" id="ARBA00022692"/>
    </source>
</evidence>
<feature type="transmembrane region" description="Helical" evidence="10">
    <location>
        <begin position="76"/>
        <end position="97"/>
    </location>
</feature>
<feature type="transmembrane region" description="Helical" evidence="10">
    <location>
        <begin position="50"/>
        <end position="70"/>
    </location>
</feature>
<keyword evidence="12" id="KW-1185">Reference proteome</keyword>
<evidence type="ECO:0000313" key="12">
    <source>
        <dbReference type="Proteomes" id="UP000695562"/>
    </source>
</evidence>
<evidence type="ECO:0000256" key="2">
    <source>
        <dbReference type="ARBA" id="ARBA00007809"/>
    </source>
</evidence>
<comment type="similarity">
    <text evidence="2">Belongs to the SWEET sugar transporter family.</text>
</comment>
<evidence type="ECO:0000256" key="4">
    <source>
        <dbReference type="ARBA" id="ARBA00022475"/>
    </source>
</evidence>
<keyword evidence="5" id="KW-0762">Sugar transport</keyword>
<keyword evidence="7" id="KW-0677">Repeat</keyword>
<dbReference type="Gene3D" id="1.20.1280.290">
    <property type="match status" value="1"/>
</dbReference>